<dbReference type="GeneID" id="106746913"/>
<keyword evidence="10" id="KW-1185">Reference proteome</keyword>
<dbReference type="OrthoDB" id="445936at2759"/>
<dbReference type="PROSITE" id="PS50821">
    <property type="entry name" value="PAZ"/>
    <property type="match status" value="1"/>
</dbReference>
<dbReference type="SMART" id="SM00950">
    <property type="entry name" value="Piwi"/>
    <property type="match status" value="1"/>
</dbReference>
<gene>
    <name evidence="11 12 13" type="primary">LOC106746913</name>
</gene>
<organism evidence="10 12">
    <name type="scientific">Dinoponera quadriceps</name>
    <name type="common">South American ant</name>
    <dbReference type="NCBI Taxonomy" id="609295"/>
    <lineage>
        <taxon>Eukaryota</taxon>
        <taxon>Metazoa</taxon>
        <taxon>Ecdysozoa</taxon>
        <taxon>Arthropoda</taxon>
        <taxon>Hexapoda</taxon>
        <taxon>Insecta</taxon>
        <taxon>Pterygota</taxon>
        <taxon>Neoptera</taxon>
        <taxon>Endopterygota</taxon>
        <taxon>Hymenoptera</taxon>
        <taxon>Apocrita</taxon>
        <taxon>Aculeata</taxon>
        <taxon>Formicoidea</taxon>
        <taxon>Formicidae</taxon>
        <taxon>Ponerinae</taxon>
        <taxon>Ponerini</taxon>
        <taxon>Dinoponera</taxon>
    </lineage>
</organism>
<name>A0A6P3XNP1_DINQU</name>
<evidence type="ECO:0000256" key="2">
    <source>
        <dbReference type="ARBA" id="ARBA00022473"/>
    </source>
</evidence>
<dbReference type="CDD" id="cd02845">
    <property type="entry name" value="PAZ_piwi_like"/>
    <property type="match status" value="1"/>
</dbReference>
<protein>
    <submittedName>
        <fullName evidence="11 12">Protein aubergine-like isoform X1</fullName>
    </submittedName>
</protein>
<dbReference type="Gene3D" id="3.40.50.2300">
    <property type="match status" value="1"/>
</dbReference>
<dbReference type="Proteomes" id="UP000515204">
    <property type="component" value="Unplaced"/>
</dbReference>
<feature type="domain" description="PAZ" evidence="8">
    <location>
        <begin position="289"/>
        <end position="401"/>
    </location>
</feature>
<dbReference type="GO" id="GO:0005737">
    <property type="term" value="C:cytoplasm"/>
    <property type="evidence" value="ECO:0007669"/>
    <property type="project" value="UniProtKB-SubCell"/>
</dbReference>
<dbReference type="Gene3D" id="2.170.260.10">
    <property type="entry name" value="paz domain"/>
    <property type="match status" value="1"/>
</dbReference>
<dbReference type="RefSeq" id="XP_014479558.1">
    <property type="nucleotide sequence ID" value="XM_014624072.1"/>
</dbReference>
<keyword evidence="3" id="KW-0963">Cytoplasm</keyword>
<feature type="region of interest" description="Disordered" evidence="7">
    <location>
        <begin position="1"/>
        <end position="97"/>
    </location>
</feature>
<dbReference type="Pfam" id="PF02171">
    <property type="entry name" value="Piwi"/>
    <property type="match status" value="1"/>
</dbReference>
<evidence type="ECO:0000259" key="9">
    <source>
        <dbReference type="PROSITE" id="PS50822"/>
    </source>
</evidence>
<proteinExistence type="inferred from homology"/>
<dbReference type="FunFam" id="2.170.260.10:FF:000003">
    <property type="entry name" value="Piwi-like RNA-mediated gene silencing 2"/>
    <property type="match status" value="1"/>
</dbReference>
<dbReference type="InterPro" id="IPR003165">
    <property type="entry name" value="Piwi"/>
</dbReference>
<evidence type="ECO:0000313" key="12">
    <source>
        <dbReference type="RefSeq" id="XP_014479553.1"/>
    </source>
</evidence>
<reference evidence="11 12" key="1">
    <citation type="submission" date="2025-04" db="UniProtKB">
        <authorList>
            <consortium name="RefSeq"/>
        </authorList>
    </citation>
    <scope>IDENTIFICATION</scope>
</reference>
<evidence type="ECO:0000256" key="7">
    <source>
        <dbReference type="SAM" id="MobiDB-lite"/>
    </source>
</evidence>
<dbReference type="Gene3D" id="3.30.420.10">
    <property type="entry name" value="Ribonuclease H-like superfamily/Ribonuclease H"/>
    <property type="match status" value="1"/>
</dbReference>
<comment type="subcellular location">
    <subcellularLocation>
        <location evidence="1">Cytoplasm</location>
    </subcellularLocation>
</comment>
<keyword evidence="5" id="KW-0943">RNA-mediated gene silencing</keyword>
<feature type="domain" description="Piwi" evidence="9">
    <location>
        <begin position="566"/>
        <end position="853"/>
    </location>
</feature>
<evidence type="ECO:0000256" key="1">
    <source>
        <dbReference type="ARBA" id="ARBA00004496"/>
    </source>
</evidence>
<dbReference type="Pfam" id="PF02170">
    <property type="entry name" value="PAZ"/>
    <property type="match status" value="1"/>
</dbReference>
<dbReference type="SMART" id="SM00949">
    <property type="entry name" value="PAZ"/>
    <property type="match status" value="1"/>
</dbReference>
<dbReference type="SUPFAM" id="SSF53098">
    <property type="entry name" value="Ribonuclease H-like"/>
    <property type="match status" value="1"/>
</dbReference>
<dbReference type="GO" id="GO:0003723">
    <property type="term" value="F:RNA binding"/>
    <property type="evidence" value="ECO:0007669"/>
    <property type="project" value="UniProtKB-KW"/>
</dbReference>
<evidence type="ECO:0000313" key="13">
    <source>
        <dbReference type="RefSeq" id="XP_014479558.1"/>
    </source>
</evidence>
<accession>A0A6P3XNP1</accession>
<dbReference type="RefSeq" id="XP_014479553.1">
    <property type="nucleotide sequence ID" value="XM_014624067.1"/>
</dbReference>
<keyword evidence="4" id="KW-0694">RNA-binding</keyword>
<comment type="similarity">
    <text evidence="6">Belongs to the argonaute family. Piwi subfamily.</text>
</comment>
<dbReference type="KEGG" id="dqu:106746913"/>
<dbReference type="Pfam" id="PF23278">
    <property type="entry name" value="Piwi_N"/>
    <property type="match status" value="1"/>
</dbReference>
<evidence type="ECO:0000313" key="11">
    <source>
        <dbReference type="RefSeq" id="XP_014479547.1"/>
    </source>
</evidence>
<dbReference type="PANTHER" id="PTHR22891">
    <property type="entry name" value="EUKARYOTIC TRANSLATION INITIATION FACTOR 2C"/>
    <property type="match status" value="1"/>
</dbReference>
<evidence type="ECO:0000256" key="4">
    <source>
        <dbReference type="ARBA" id="ARBA00022884"/>
    </source>
</evidence>
<feature type="compositionally biased region" description="Polar residues" evidence="7">
    <location>
        <begin position="27"/>
        <end position="37"/>
    </location>
</feature>
<evidence type="ECO:0000256" key="5">
    <source>
        <dbReference type="ARBA" id="ARBA00023158"/>
    </source>
</evidence>
<dbReference type="GO" id="GO:0034587">
    <property type="term" value="P:piRNA processing"/>
    <property type="evidence" value="ECO:0007669"/>
    <property type="project" value="UniProtKB-ARBA"/>
</dbReference>
<evidence type="ECO:0000313" key="10">
    <source>
        <dbReference type="Proteomes" id="UP000515204"/>
    </source>
</evidence>
<evidence type="ECO:0000256" key="6">
    <source>
        <dbReference type="ARBA" id="ARBA00038291"/>
    </source>
</evidence>
<dbReference type="PROSITE" id="PS50822">
    <property type="entry name" value="PIWI"/>
    <property type="match status" value="1"/>
</dbReference>
<dbReference type="InterPro" id="IPR003100">
    <property type="entry name" value="PAZ_dom"/>
</dbReference>
<dbReference type="RefSeq" id="XP_014479547.1">
    <property type="nucleotide sequence ID" value="XM_014624061.1"/>
</dbReference>
<dbReference type="CDD" id="cd04658">
    <property type="entry name" value="Piwi_piwi-like_Euk"/>
    <property type="match status" value="1"/>
</dbReference>
<sequence>MSHYGDKGDYDPSKPSTSGYHRRGPRGSTSRTPYSRPQESREYPSGKVKKVTQDPEYATEYATDPSSSSRHSEQHGAEQMAVVPAGGSGGNRSRQHGGRLPLEHIFVTKPSNLVSKKGTSGQQIMLQTNYFTLESLPNRHLYKYHVDFEPAEERTAVRKAMLRAYEGRIGKHLYDGTVLYTAAYEPDGLELIAVRRDDDIQIKISVRLVGEVLRDDPTYIQIFNIIMRKCFEHLDLKLIGRNYYDGGNKIRIHEHKLDLWPGYITSIRQHEYNILMCCQVSHKIMRQQSLLDILMDCYSRNRQDFKNEFSKDVIGIIALTAYNNNTYRIDDIDWEINPLSKFTSQKTGESISYQEYYWQRYRIKLNDMTQPMLVTKSKPKDRRADKGENIYLVPELCHATGFTDSMKENFRLTKAVSVYTRINPETRISKLLTFSKRLRKEPKAVEEFNKWNMKLGANLVEAPGRVLPAEQLLFDKNVVISSGQGDWSRNMQKAPLLINKELKNWILIGCERERQNIEHFLSMLLKVSREVSFRIYQPRIHWIRDDKPSTYTENLEYILSKFVPDLVFCIVSNARADRYGAIKNKCCIDRPVPSQVLLQKNLVSRTLASIATKVAIQMNCKLGGAPWNIKFPLSGLMSIGFDICHDKAIKGRNFLAMVATVDKTMTKFYSSVTLYHNEEELAEQVYTGVYKAVQFYRRNNKALPMYLMIYRDGVSEGEISQVYKNEVGNLKKRLEELYYGPNFKMIFIIVSKRSNTTLFYNRGNPPTGTVVDDVVTSPFKYDFFLVSQRVRDGTVSPTSYNILSDNTGLNPEMIQTITFKLTHLYYNCSSTVRVPATCHYAQKLSFLVGRFLHRPPDSQLQNQLYFL</sequence>
<evidence type="ECO:0000256" key="3">
    <source>
        <dbReference type="ARBA" id="ARBA00022490"/>
    </source>
</evidence>
<evidence type="ECO:0000259" key="8">
    <source>
        <dbReference type="PROSITE" id="PS50821"/>
    </source>
</evidence>
<dbReference type="AlphaFoldDB" id="A0A6P3XNP1"/>
<keyword evidence="2" id="KW-0217">Developmental protein</keyword>
<dbReference type="SUPFAM" id="SSF101690">
    <property type="entry name" value="PAZ domain"/>
    <property type="match status" value="1"/>
</dbReference>
<dbReference type="InterPro" id="IPR036397">
    <property type="entry name" value="RNaseH_sf"/>
</dbReference>
<dbReference type="InterPro" id="IPR012337">
    <property type="entry name" value="RNaseH-like_sf"/>
</dbReference>
<dbReference type="InterPro" id="IPR036085">
    <property type="entry name" value="PAZ_dom_sf"/>
</dbReference>
<feature type="compositionally biased region" description="Basic and acidic residues" evidence="7">
    <location>
        <begin position="1"/>
        <end position="12"/>
    </location>
</feature>